<dbReference type="PANTHER" id="PTHR30309">
    <property type="entry name" value="INNER MEMBRANE PROTEIN YGIH"/>
    <property type="match status" value="1"/>
</dbReference>
<name>A0A0U2QA11_9BACL</name>
<reference evidence="11" key="1">
    <citation type="submission" date="2016-01" db="EMBL/GenBank/DDBJ databases">
        <title>Complete genome of Planococcus rifietoensis type strain M8.</title>
        <authorList>
            <person name="See-Too W.S."/>
        </authorList>
    </citation>
    <scope>NUCLEOTIDE SEQUENCE [LARGE SCALE GENOMIC DNA]</scope>
    <source>
        <strain evidence="11">M8</strain>
    </source>
</reference>
<evidence type="ECO:0000256" key="6">
    <source>
        <dbReference type="ARBA" id="ARBA00023098"/>
    </source>
</evidence>
<evidence type="ECO:0000256" key="9">
    <source>
        <dbReference type="ARBA" id="ARBA00023264"/>
    </source>
</evidence>
<evidence type="ECO:0000256" key="4">
    <source>
        <dbReference type="ARBA" id="ARBA00022692"/>
    </source>
</evidence>
<keyword evidence="9" id="KW-1208">Phospholipid metabolism</keyword>
<keyword evidence="4 10" id="KW-0812">Transmembrane</keyword>
<feature type="transmembrane region" description="Helical" evidence="10">
    <location>
        <begin position="6"/>
        <end position="25"/>
    </location>
</feature>
<dbReference type="KEGG" id="prt:AUC31_11880"/>
<organism evidence="11 12">
    <name type="scientific">Planococcus rifietoensis</name>
    <dbReference type="NCBI Taxonomy" id="200991"/>
    <lineage>
        <taxon>Bacteria</taxon>
        <taxon>Bacillati</taxon>
        <taxon>Bacillota</taxon>
        <taxon>Bacilli</taxon>
        <taxon>Bacillales</taxon>
        <taxon>Caryophanaceae</taxon>
        <taxon>Planococcus</taxon>
    </lineage>
</organism>
<evidence type="ECO:0000256" key="10">
    <source>
        <dbReference type="SAM" id="Phobius"/>
    </source>
</evidence>
<sequence length="186" mass="20016">MKCLLIVLLIIGSYICGTINGAYYIGKIYFRKDIRELGSTTAGARNAGRLFGKGAFTGALLVDAFKTFLPLGIGYMLGLSPWVQALLALSVLIGHIWPIQLGGKGGKGVVVYLASALVMVPVALFASFLLLLIVKLLKVKLTGVGLLVLVPAPIILFVQHEWQAACVFSLMLIIVVFAHKRSVFNE</sequence>
<dbReference type="InterPro" id="IPR003811">
    <property type="entry name" value="G3P_acylTferase_PlsY"/>
</dbReference>
<keyword evidence="12" id="KW-1185">Reference proteome</keyword>
<feature type="transmembrane region" description="Helical" evidence="10">
    <location>
        <begin position="75"/>
        <end position="97"/>
    </location>
</feature>
<feature type="transmembrane region" description="Helical" evidence="10">
    <location>
        <begin position="139"/>
        <end position="156"/>
    </location>
</feature>
<dbReference type="STRING" id="200991.AUC31_11880"/>
<feature type="transmembrane region" description="Helical" evidence="10">
    <location>
        <begin position="162"/>
        <end position="179"/>
    </location>
</feature>
<evidence type="ECO:0000256" key="8">
    <source>
        <dbReference type="ARBA" id="ARBA00023209"/>
    </source>
</evidence>
<dbReference type="GO" id="GO:0005886">
    <property type="term" value="C:plasma membrane"/>
    <property type="evidence" value="ECO:0007669"/>
    <property type="project" value="InterPro"/>
</dbReference>
<keyword evidence="3" id="KW-0808">Transferase</keyword>
<evidence type="ECO:0000256" key="7">
    <source>
        <dbReference type="ARBA" id="ARBA00023136"/>
    </source>
</evidence>
<keyword evidence="5 10" id="KW-1133">Transmembrane helix</keyword>
<dbReference type="AlphaFoldDB" id="A0A0U2QA11"/>
<dbReference type="GO" id="GO:0043772">
    <property type="term" value="F:acyl-phosphate glycerol-3-phosphate acyltransferase activity"/>
    <property type="evidence" value="ECO:0007669"/>
    <property type="project" value="InterPro"/>
</dbReference>
<keyword evidence="7 10" id="KW-0472">Membrane</keyword>
<keyword evidence="1" id="KW-1003">Cell membrane</keyword>
<evidence type="ECO:0000313" key="11">
    <source>
        <dbReference type="EMBL" id="ALS75846.1"/>
    </source>
</evidence>
<feature type="transmembrane region" description="Helical" evidence="10">
    <location>
        <begin position="109"/>
        <end position="132"/>
    </location>
</feature>
<evidence type="ECO:0000256" key="5">
    <source>
        <dbReference type="ARBA" id="ARBA00022989"/>
    </source>
</evidence>
<evidence type="ECO:0000256" key="1">
    <source>
        <dbReference type="ARBA" id="ARBA00022475"/>
    </source>
</evidence>
<keyword evidence="8" id="KW-0594">Phospholipid biosynthesis</keyword>
<accession>A0A0U2QA11</accession>
<keyword evidence="2" id="KW-0444">Lipid biosynthesis</keyword>
<protein>
    <submittedName>
        <fullName evidence="11">Uncharacterized protein</fullName>
    </submittedName>
</protein>
<evidence type="ECO:0000256" key="3">
    <source>
        <dbReference type="ARBA" id="ARBA00022679"/>
    </source>
</evidence>
<gene>
    <name evidence="11" type="ORF">AUC31_11880</name>
</gene>
<dbReference type="SMART" id="SM01207">
    <property type="entry name" value="G3P_acyltransf"/>
    <property type="match status" value="1"/>
</dbReference>
<dbReference type="Pfam" id="PF02660">
    <property type="entry name" value="G3P_acyltransf"/>
    <property type="match status" value="1"/>
</dbReference>
<keyword evidence="6" id="KW-0443">Lipid metabolism</keyword>
<dbReference type="PANTHER" id="PTHR30309:SF0">
    <property type="entry name" value="GLYCEROL-3-PHOSPHATE ACYLTRANSFERASE-RELATED"/>
    <property type="match status" value="1"/>
</dbReference>
<dbReference type="GO" id="GO:0008654">
    <property type="term" value="P:phospholipid biosynthetic process"/>
    <property type="evidence" value="ECO:0007669"/>
    <property type="project" value="UniProtKB-KW"/>
</dbReference>
<evidence type="ECO:0000313" key="12">
    <source>
        <dbReference type="Proteomes" id="UP000067683"/>
    </source>
</evidence>
<dbReference type="Proteomes" id="UP000067683">
    <property type="component" value="Chromosome"/>
</dbReference>
<dbReference type="EMBL" id="CP013659">
    <property type="protein sequence ID" value="ALS75846.1"/>
    <property type="molecule type" value="Genomic_DNA"/>
</dbReference>
<evidence type="ECO:0000256" key="2">
    <source>
        <dbReference type="ARBA" id="ARBA00022516"/>
    </source>
</evidence>
<proteinExistence type="predicted"/>